<dbReference type="EMBL" id="JYNZ01000003">
    <property type="protein sequence ID" value="KXK26934.1"/>
    <property type="molecule type" value="Genomic_DNA"/>
</dbReference>
<dbReference type="STRING" id="1617426.TR69_WS6001000958"/>
<keyword evidence="2" id="KW-0560">Oxidoreductase</keyword>
<sequence length="90" mass="10537">MNVRDDITKITMYSTSWCGDCVRARMFFDRFKIDYIEVDIEEQPDAEMVMRQLSGGRRSVPTIHIEYKDNAPADLLIEPDFNELAKTFLL</sequence>
<evidence type="ECO:0000313" key="2">
    <source>
        <dbReference type="EMBL" id="KXK26934.1"/>
    </source>
</evidence>
<dbReference type="CDD" id="cd02976">
    <property type="entry name" value="NrdH"/>
    <property type="match status" value="1"/>
</dbReference>
<dbReference type="Pfam" id="PF00462">
    <property type="entry name" value="Glutaredoxin"/>
    <property type="match status" value="1"/>
</dbReference>
<dbReference type="GO" id="GO:0016491">
    <property type="term" value="F:oxidoreductase activity"/>
    <property type="evidence" value="ECO:0007669"/>
    <property type="project" value="UniProtKB-KW"/>
</dbReference>
<name>A0A136LZ57_9BACT</name>
<comment type="caution">
    <text evidence="2">The sequence shown here is derived from an EMBL/GenBank/DDBJ whole genome shotgun (WGS) entry which is preliminary data.</text>
</comment>
<dbReference type="EC" id="1.-.-.-" evidence="2"/>
<dbReference type="AlphaFoldDB" id="A0A136LZ57"/>
<evidence type="ECO:0000259" key="1">
    <source>
        <dbReference type="Pfam" id="PF00462"/>
    </source>
</evidence>
<dbReference type="InterPro" id="IPR036249">
    <property type="entry name" value="Thioredoxin-like_sf"/>
</dbReference>
<dbReference type="Proteomes" id="UP000070457">
    <property type="component" value="Unassembled WGS sequence"/>
</dbReference>
<accession>A0A136LZ57</accession>
<feature type="domain" description="Glutaredoxin" evidence="1">
    <location>
        <begin position="10"/>
        <end position="65"/>
    </location>
</feature>
<proteinExistence type="predicted"/>
<reference evidence="2 3" key="1">
    <citation type="submission" date="2015-02" db="EMBL/GenBank/DDBJ databases">
        <title>Improved understanding of the partial-nitritation anammox process through 23 genomes representing the majority of the microbial community.</title>
        <authorList>
            <person name="Speth D.R."/>
            <person name="In T Zandt M."/>
            <person name="Guerrero Cruz S."/>
            <person name="Jetten M.S."/>
            <person name="Dutilh B.E."/>
        </authorList>
    </citation>
    <scope>NUCLEOTIDE SEQUENCE [LARGE SCALE GENOMIC DNA]</scope>
    <source>
        <strain evidence="2">OLB20</strain>
    </source>
</reference>
<organism evidence="2 3">
    <name type="scientific">candidate division WS6 bacterium OLB20</name>
    <dbReference type="NCBI Taxonomy" id="1617426"/>
    <lineage>
        <taxon>Bacteria</taxon>
        <taxon>Candidatus Dojkabacteria</taxon>
    </lineage>
</organism>
<dbReference type="SUPFAM" id="SSF52833">
    <property type="entry name" value="Thioredoxin-like"/>
    <property type="match status" value="1"/>
</dbReference>
<protein>
    <submittedName>
        <fullName evidence="2">Putative glutaredoxin.1</fullName>
        <ecNumber evidence="2">1.-.-.-</ecNumber>
    </submittedName>
</protein>
<evidence type="ECO:0000313" key="3">
    <source>
        <dbReference type="Proteomes" id="UP000070457"/>
    </source>
</evidence>
<dbReference type="PROSITE" id="PS51354">
    <property type="entry name" value="GLUTAREDOXIN_2"/>
    <property type="match status" value="1"/>
</dbReference>
<dbReference type="InterPro" id="IPR002109">
    <property type="entry name" value="Glutaredoxin"/>
</dbReference>
<gene>
    <name evidence="2" type="ORF">TR69_WS6001000958</name>
</gene>
<dbReference type="Gene3D" id="3.40.30.10">
    <property type="entry name" value="Glutaredoxin"/>
    <property type="match status" value="1"/>
</dbReference>